<dbReference type="AlphaFoldDB" id="A0A427YE46"/>
<feature type="region of interest" description="Disordered" evidence="1">
    <location>
        <begin position="96"/>
        <end position="157"/>
    </location>
</feature>
<dbReference type="EMBL" id="RSCD01000013">
    <property type="protein sequence ID" value="RSH89425.1"/>
    <property type="molecule type" value="Genomic_DNA"/>
</dbReference>
<sequence length="606" mass="67587">MAPKRRSAQKSQKSTSLGRYDDHTNKIPPTDLSSSSQPLMSIVDSTSQYPPHPHPRPASDGSNFSFPSPFENNHPFEDDTPTSSIALADVLDTVDKKRKRSVSDAGFQLQLDTAFNGPPHDQRPDEITQPAVTNRMGITGNSTSDGPPPGKLSRKGESVAARFAQAMKDCGYTREVLQKLEDDIKESDRVNPPAPPKAPKPKKALRAKESSWADIPDWKGREDSPVLSLPRRSSTIASGSEEIYYVALAGTCKFFRHYLNDDFFCELCEYKHIPRFRETPSIFDSPKPRTIPKIVHANNPFTRLLADWRFDPTIAGVSDSSDPQGGHGSGSGSSVMGHEEQLDRLMFKDKPGMGLRIQSGMGGCIYGVMAIVDGRKEGEVVVERDEEGMPLKDQTGVWILAKTKADAQTDSSDASKRGNANSGAQCTTASLGPYERLRTDRAIHDYWPSPWRRRAAEHVNSTRVNKFDAMRQYRVSEAQIITLRSYILPPSAQGNGIRYQQNYSRAAVEALAYRSQGGKEGYIARLRKYWERSDKFILSKIAKSKDKPQNPLDAAIDSLVVDAKVKTKMRTKRNEVEEWGVKDTHYPAFGCRCDECAAYQYIWWCG</sequence>
<dbReference type="Proteomes" id="UP000279259">
    <property type="component" value="Unassembled WGS sequence"/>
</dbReference>
<feature type="region of interest" description="Disordered" evidence="1">
    <location>
        <begin position="316"/>
        <end position="336"/>
    </location>
</feature>
<evidence type="ECO:0000313" key="2">
    <source>
        <dbReference type="EMBL" id="RSH89425.1"/>
    </source>
</evidence>
<evidence type="ECO:0000256" key="1">
    <source>
        <dbReference type="SAM" id="MobiDB-lite"/>
    </source>
</evidence>
<comment type="caution">
    <text evidence="2">The sequence shown here is derived from an EMBL/GenBank/DDBJ whole genome shotgun (WGS) entry which is preliminary data.</text>
</comment>
<accession>A0A427YE46</accession>
<gene>
    <name evidence="2" type="ORF">EHS25_001974</name>
</gene>
<dbReference type="CDD" id="cd21075">
    <property type="entry name" value="DBD_XPA-like"/>
    <property type="match status" value="1"/>
</dbReference>
<feature type="region of interest" description="Disordered" evidence="1">
    <location>
        <begin position="1"/>
        <end position="82"/>
    </location>
</feature>
<protein>
    <submittedName>
        <fullName evidence="2">Uncharacterized protein</fullName>
    </submittedName>
</protein>
<feature type="region of interest" description="Disordered" evidence="1">
    <location>
        <begin position="183"/>
        <end position="211"/>
    </location>
</feature>
<proteinExistence type="predicted"/>
<keyword evidence="3" id="KW-1185">Reference proteome</keyword>
<name>A0A427YE46_9TREE</name>
<feature type="region of interest" description="Disordered" evidence="1">
    <location>
        <begin position="408"/>
        <end position="427"/>
    </location>
</feature>
<evidence type="ECO:0000313" key="3">
    <source>
        <dbReference type="Proteomes" id="UP000279259"/>
    </source>
</evidence>
<feature type="compositionally biased region" description="Polar residues" evidence="1">
    <location>
        <begin position="31"/>
        <end position="49"/>
    </location>
</feature>
<organism evidence="2 3">
    <name type="scientific">Saitozyma podzolica</name>
    <dbReference type="NCBI Taxonomy" id="1890683"/>
    <lineage>
        <taxon>Eukaryota</taxon>
        <taxon>Fungi</taxon>
        <taxon>Dikarya</taxon>
        <taxon>Basidiomycota</taxon>
        <taxon>Agaricomycotina</taxon>
        <taxon>Tremellomycetes</taxon>
        <taxon>Tremellales</taxon>
        <taxon>Trimorphomycetaceae</taxon>
        <taxon>Saitozyma</taxon>
    </lineage>
</organism>
<reference evidence="2 3" key="1">
    <citation type="submission" date="2018-11" db="EMBL/GenBank/DDBJ databases">
        <title>Genome sequence of Saitozyma podzolica DSM 27192.</title>
        <authorList>
            <person name="Aliyu H."/>
            <person name="Gorte O."/>
            <person name="Ochsenreither K."/>
        </authorList>
    </citation>
    <scope>NUCLEOTIDE SEQUENCE [LARGE SCALE GENOMIC DNA]</scope>
    <source>
        <strain evidence="2 3">DSM 27192</strain>
    </source>
</reference>
<dbReference type="OrthoDB" id="2565042at2759"/>
<dbReference type="STRING" id="1890683.A0A427YE46"/>